<dbReference type="AlphaFoldDB" id="A0A498HQ30"/>
<accession>A0A498HQ30</accession>
<feature type="domain" description="DCD" evidence="2">
    <location>
        <begin position="109"/>
        <end position="287"/>
    </location>
</feature>
<feature type="compositionally biased region" description="Polar residues" evidence="1">
    <location>
        <begin position="75"/>
        <end position="91"/>
    </location>
</feature>
<name>A0A498HQ30_MALDO</name>
<organism evidence="3 4">
    <name type="scientific">Malus domestica</name>
    <name type="common">Apple</name>
    <name type="synonym">Pyrus malus</name>
    <dbReference type="NCBI Taxonomy" id="3750"/>
    <lineage>
        <taxon>Eukaryota</taxon>
        <taxon>Viridiplantae</taxon>
        <taxon>Streptophyta</taxon>
        <taxon>Embryophyta</taxon>
        <taxon>Tracheophyta</taxon>
        <taxon>Spermatophyta</taxon>
        <taxon>Magnoliopsida</taxon>
        <taxon>eudicotyledons</taxon>
        <taxon>Gunneridae</taxon>
        <taxon>Pentapetalae</taxon>
        <taxon>rosids</taxon>
        <taxon>fabids</taxon>
        <taxon>Rosales</taxon>
        <taxon>Rosaceae</taxon>
        <taxon>Amygdaloideae</taxon>
        <taxon>Maleae</taxon>
        <taxon>Malus</taxon>
    </lineage>
</organism>
<dbReference type="InterPro" id="IPR013989">
    <property type="entry name" value="Dev_and_cell_death_domain"/>
</dbReference>
<feature type="compositionally biased region" description="Basic and acidic residues" evidence="1">
    <location>
        <begin position="40"/>
        <end position="50"/>
    </location>
</feature>
<protein>
    <recommendedName>
        <fullName evidence="2">DCD domain-containing protein</fullName>
    </recommendedName>
</protein>
<dbReference type="Pfam" id="PF10539">
    <property type="entry name" value="Dev_Cell_Death"/>
    <property type="match status" value="2"/>
</dbReference>
<comment type="caution">
    <text evidence="3">The sequence shown here is derived from an EMBL/GenBank/DDBJ whole genome shotgun (WGS) entry which is preliminary data.</text>
</comment>
<reference evidence="3 4" key="1">
    <citation type="submission" date="2018-10" db="EMBL/GenBank/DDBJ databases">
        <title>A high-quality apple genome assembly.</title>
        <authorList>
            <person name="Hu J."/>
        </authorList>
    </citation>
    <scope>NUCLEOTIDE SEQUENCE [LARGE SCALE GENOMIC DNA]</scope>
    <source>
        <strain evidence="4">cv. HFTH1</strain>
        <tissue evidence="3">Young leaf</tissue>
    </source>
</reference>
<dbReference type="PROSITE" id="PS51222">
    <property type="entry name" value="DCD"/>
    <property type="match status" value="1"/>
</dbReference>
<dbReference type="PANTHER" id="PTHR46444:SF19">
    <property type="entry name" value="OS02G0745600 PROTEIN"/>
    <property type="match status" value="1"/>
</dbReference>
<gene>
    <name evidence="3" type="ORF">DVH24_025186</name>
</gene>
<dbReference type="EMBL" id="RDQH01000342">
    <property type="protein sequence ID" value="RXH71685.1"/>
    <property type="molecule type" value="Genomic_DNA"/>
</dbReference>
<sequence>MGDFGQVGIFLVKIGFLEFVSMAKKRGKALKGKDVAVNHNDRNKKIEKKLTKNKKKSMKISASSVPTSAPVPNSGPSTSNVAHATLSSHANPTGRKKVRPTKNEKDSGHSHSGFIFMCSGKTKPECYRYRVFGLPLAKVDVVKKIRPGAKLFLYDFDLKLLYGTYKATSNGGVDLEPIAFKGKFPAQWWCLVTLVACGDCNDSALILSRGVSVIGGARAMEVMAKHQRCGLGYNPTERVRFKIFKDCLPLPENAFKAAIRDNYQGGSKFKQELNSKQVHALISLFRPLTESVPTSAASPRNVAKPGSFPSPITEEGFHPTARLSHQEGSYSYGMQRTRASPFDMQSRQAIPYPLYDQYEVKTHVGHVWPRLEPRHVQHASLPHHADSYYLAAAHEPYLPEQPYMSHQDAYRRHRVTLAEEMVPRDQVVAYGSEYDGPQMLKRREREIAPRSNYVAESYSREVPTAAASHVMVQSHSLAPSYDRTLTYQRYYPVTTHQDQSLVYADPLVRPLHGTSYSAEADVPISTHFSYTRAPHYR</sequence>
<dbReference type="PANTHER" id="PTHR46444">
    <property type="entry name" value="DCD (DEVELOPMENT AND CELL DEATH) DOMAIN PROTEIN-RELATED"/>
    <property type="match status" value="1"/>
</dbReference>
<proteinExistence type="predicted"/>
<dbReference type="Proteomes" id="UP000290289">
    <property type="component" value="Chromosome 16"/>
</dbReference>
<keyword evidence="4" id="KW-1185">Reference proteome</keyword>
<evidence type="ECO:0000259" key="2">
    <source>
        <dbReference type="PROSITE" id="PS51222"/>
    </source>
</evidence>
<feature type="compositionally biased region" description="Low complexity" evidence="1">
    <location>
        <begin position="59"/>
        <end position="74"/>
    </location>
</feature>
<dbReference type="SMART" id="SM00767">
    <property type="entry name" value="DCD"/>
    <property type="match status" value="1"/>
</dbReference>
<evidence type="ECO:0000313" key="3">
    <source>
        <dbReference type="EMBL" id="RXH71685.1"/>
    </source>
</evidence>
<evidence type="ECO:0000256" key="1">
    <source>
        <dbReference type="SAM" id="MobiDB-lite"/>
    </source>
</evidence>
<feature type="region of interest" description="Disordered" evidence="1">
    <location>
        <begin position="40"/>
        <end position="109"/>
    </location>
</feature>
<evidence type="ECO:0000313" key="4">
    <source>
        <dbReference type="Proteomes" id="UP000290289"/>
    </source>
</evidence>